<sequence>MCAFIEEHRGEHGVDPICRVLQVAPSTYCTHRTREPSARAVRDAELTGQIRKVHAALRRQDVPVARSTVERLMREEGLRGISRAKGPRTTRPAAETDGPADLVERRFTADAPNRPAARRAPVAGGPAPSTLRPTRAGTSSNAASTDSRPGEESPCAPTRQPGTTSPRSPSPHHSHGSTPASATHLTADAAAGA</sequence>
<evidence type="ECO:0000313" key="3">
    <source>
        <dbReference type="EMBL" id="BCT74760.1"/>
    </source>
</evidence>
<organism evidence="3 4">
    <name type="scientific">Sinomonas cyclohexanicum</name>
    <name type="common">Corynebacterium cyclohexanicum</name>
    <dbReference type="NCBI Taxonomy" id="322009"/>
    <lineage>
        <taxon>Bacteria</taxon>
        <taxon>Bacillati</taxon>
        <taxon>Actinomycetota</taxon>
        <taxon>Actinomycetes</taxon>
        <taxon>Micrococcales</taxon>
        <taxon>Micrococcaceae</taxon>
        <taxon>Sinomonas</taxon>
    </lineage>
</organism>
<proteinExistence type="predicted"/>
<name>A0ABN6FCS8_SINCY</name>
<dbReference type="InterPro" id="IPR025948">
    <property type="entry name" value="HTH-like_dom"/>
</dbReference>
<feature type="compositionally biased region" description="Low complexity" evidence="1">
    <location>
        <begin position="157"/>
        <end position="167"/>
    </location>
</feature>
<feature type="compositionally biased region" description="Low complexity" evidence="1">
    <location>
        <begin position="176"/>
        <end position="193"/>
    </location>
</feature>
<evidence type="ECO:0000259" key="2">
    <source>
        <dbReference type="Pfam" id="PF13276"/>
    </source>
</evidence>
<keyword evidence="4" id="KW-1185">Reference proteome</keyword>
<feature type="compositionally biased region" description="Low complexity" evidence="1">
    <location>
        <begin position="109"/>
        <end position="128"/>
    </location>
</feature>
<feature type="region of interest" description="Disordered" evidence="1">
    <location>
        <begin position="77"/>
        <end position="193"/>
    </location>
</feature>
<accession>A0ABN6FCS8</accession>
<feature type="compositionally biased region" description="Polar residues" evidence="1">
    <location>
        <begin position="136"/>
        <end position="147"/>
    </location>
</feature>
<reference evidence="3 4" key="1">
    <citation type="journal article" date="2021" name="J. Biosci. Bioeng.">
        <title>Identification and characterization of a chc gene cluster responsible for the aromatization pathway of cyclohexanecarboxylate degradation in Sinomonas cyclohexanicum ATCC 51369.</title>
        <authorList>
            <person name="Yamamoto T."/>
            <person name="Hasegawa Y."/>
            <person name="Lau P.C.K."/>
            <person name="Iwaki H."/>
        </authorList>
    </citation>
    <scope>NUCLEOTIDE SEQUENCE [LARGE SCALE GENOMIC DNA]</scope>
    <source>
        <strain evidence="3 4">ATCC 51369</strain>
    </source>
</reference>
<gene>
    <name evidence="3" type="ORF">SCMU_06020</name>
</gene>
<dbReference type="Pfam" id="PF13276">
    <property type="entry name" value="HTH_21"/>
    <property type="match status" value="1"/>
</dbReference>
<dbReference type="EMBL" id="AP024525">
    <property type="protein sequence ID" value="BCT74760.1"/>
    <property type="molecule type" value="Genomic_DNA"/>
</dbReference>
<evidence type="ECO:0000313" key="4">
    <source>
        <dbReference type="Proteomes" id="UP001319861"/>
    </source>
</evidence>
<protein>
    <recommendedName>
        <fullName evidence="2">HTH-like domain-containing protein</fullName>
    </recommendedName>
</protein>
<evidence type="ECO:0000256" key="1">
    <source>
        <dbReference type="SAM" id="MobiDB-lite"/>
    </source>
</evidence>
<dbReference type="Proteomes" id="UP001319861">
    <property type="component" value="Chromosome"/>
</dbReference>
<feature type="domain" description="HTH-like" evidence="2">
    <location>
        <begin position="51"/>
        <end position="85"/>
    </location>
</feature>